<comment type="caution">
    <text evidence="2">The sequence shown here is derived from an EMBL/GenBank/DDBJ whole genome shotgun (WGS) entry which is preliminary data.</text>
</comment>
<protein>
    <submittedName>
        <fullName evidence="2">Uncharacterized protein</fullName>
    </submittedName>
</protein>
<name>A0ABD2HNR4_HETSC</name>
<evidence type="ECO:0000313" key="2">
    <source>
        <dbReference type="EMBL" id="KAL3068824.1"/>
    </source>
</evidence>
<organism evidence="2 3">
    <name type="scientific">Heterodera schachtii</name>
    <name type="common">Sugarbeet cyst nematode worm</name>
    <name type="synonym">Tylenchus schachtii</name>
    <dbReference type="NCBI Taxonomy" id="97005"/>
    <lineage>
        <taxon>Eukaryota</taxon>
        <taxon>Metazoa</taxon>
        <taxon>Ecdysozoa</taxon>
        <taxon>Nematoda</taxon>
        <taxon>Chromadorea</taxon>
        <taxon>Rhabditida</taxon>
        <taxon>Tylenchina</taxon>
        <taxon>Tylenchomorpha</taxon>
        <taxon>Tylenchoidea</taxon>
        <taxon>Heteroderidae</taxon>
        <taxon>Heteroderinae</taxon>
        <taxon>Heterodera</taxon>
    </lineage>
</organism>
<evidence type="ECO:0000313" key="3">
    <source>
        <dbReference type="Proteomes" id="UP001620645"/>
    </source>
</evidence>
<proteinExistence type="predicted"/>
<feature type="compositionally biased region" description="Basic and acidic residues" evidence="1">
    <location>
        <begin position="57"/>
        <end position="81"/>
    </location>
</feature>
<dbReference type="EMBL" id="JBICCN010000440">
    <property type="protein sequence ID" value="KAL3068824.1"/>
    <property type="molecule type" value="Genomic_DNA"/>
</dbReference>
<sequence length="108" mass="12160">MGRRRSVIGNVPSGSHNRLGDGSGRENAENEVPGRSESRPGSSTGRRSFMANHHRRNDAGCNRHDRIPIRDRVSASRRRPEFGNSRSNIAVSTHRHRYLTGQPNRSFM</sequence>
<evidence type="ECO:0000256" key="1">
    <source>
        <dbReference type="SAM" id="MobiDB-lite"/>
    </source>
</evidence>
<feature type="compositionally biased region" description="Basic and acidic residues" evidence="1">
    <location>
        <begin position="23"/>
        <end position="38"/>
    </location>
</feature>
<keyword evidence="3" id="KW-1185">Reference proteome</keyword>
<accession>A0ABD2HNR4</accession>
<gene>
    <name evidence="2" type="ORF">niasHS_017390</name>
</gene>
<reference evidence="2 3" key="1">
    <citation type="submission" date="2024-10" db="EMBL/GenBank/DDBJ databases">
        <authorList>
            <person name="Kim D."/>
        </authorList>
    </citation>
    <scope>NUCLEOTIDE SEQUENCE [LARGE SCALE GENOMIC DNA]</scope>
    <source>
        <strain evidence="2">Taebaek</strain>
    </source>
</reference>
<dbReference type="Proteomes" id="UP001620645">
    <property type="component" value="Unassembled WGS sequence"/>
</dbReference>
<dbReference type="AlphaFoldDB" id="A0ABD2HNR4"/>
<feature type="region of interest" description="Disordered" evidence="1">
    <location>
        <begin position="1"/>
        <end position="108"/>
    </location>
</feature>